<sequence>MWSMADGYTGSPVAELPTAALPHASTPLQRAARRLQSVLPPGWCVEVVDAPASAQDSQSILRVVQPPE</sequence>
<name>H6R8E3_NOCCG</name>
<dbReference type="Proteomes" id="UP000008190">
    <property type="component" value="Chromosome"/>
</dbReference>
<protein>
    <submittedName>
        <fullName evidence="1">Uncharacterized protein</fullName>
    </submittedName>
</protein>
<dbReference type="EMBL" id="FO082843">
    <property type="protein sequence ID" value="CCF66090.1"/>
    <property type="molecule type" value="Genomic_DNA"/>
</dbReference>
<organism evidence="1 2">
    <name type="scientific">Nocardia cyriacigeorgica (strain GUH-2)</name>
    <dbReference type="NCBI Taxonomy" id="1127134"/>
    <lineage>
        <taxon>Bacteria</taxon>
        <taxon>Bacillati</taxon>
        <taxon>Actinomycetota</taxon>
        <taxon>Actinomycetes</taxon>
        <taxon>Mycobacteriales</taxon>
        <taxon>Nocardiaceae</taxon>
        <taxon>Nocardia</taxon>
    </lineage>
</organism>
<dbReference type="KEGG" id="ncy:NOCYR_5341"/>
<reference evidence="1 2" key="1">
    <citation type="journal article" date="2012" name="J. Bacteriol.">
        <title>Genome sequence of the human- and animal-pathogenic strain Nocardia cyriacigeorgica GUH-2.</title>
        <authorList>
            <person name="Zoropogui A."/>
            <person name="Pujic P."/>
            <person name="Normand P."/>
            <person name="Barbe V."/>
            <person name="Beaman B."/>
            <person name="Beaman L."/>
            <person name="Boiron P."/>
            <person name="Colinon C."/>
            <person name="Deredjian A."/>
            <person name="Graindorge A."/>
            <person name="Mangenot S."/>
            <person name="Nazaret S."/>
            <person name="Neto M."/>
            <person name="Petit S."/>
            <person name="Roche D."/>
            <person name="Vallenet D."/>
            <person name="Rodriguez-Nava V."/>
            <person name="Richard Y."/>
            <person name="Cournoyer B."/>
            <person name="Blaha D."/>
        </authorList>
    </citation>
    <scope>NUCLEOTIDE SEQUENCE [LARGE SCALE GENOMIC DNA]</scope>
    <source>
        <strain evidence="1 2">GUH-2</strain>
    </source>
</reference>
<evidence type="ECO:0000313" key="1">
    <source>
        <dbReference type="EMBL" id="CCF66090.1"/>
    </source>
</evidence>
<keyword evidence="2" id="KW-1185">Reference proteome</keyword>
<gene>
    <name evidence="1" type="ordered locus">NOCYR_5341</name>
</gene>
<proteinExistence type="predicted"/>
<dbReference type="HOGENOM" id="CLU_201848_0_0_11"/>
<accession>H6R8E3</accession>
<evidence type="ECO:0000313" key="2">
    <source>
        <dbReference type="Proteomes" id="UP000008190"/>
    </source>
</evidence>
<dbReference type="AlphaFoldDB" id="H6R8E3"/>